<evidence type="ECO:0000256" key="2">
    <source>
        <dbReference type="SAM" id="Phobius"/>
    </source>
</evidence>
<evidence type="ECO:0000313" key="3">
    <source>
        <dbReference type="EMBL" id="EER42720.1"/>
    </source>
</evidence>
<organism evidence="3 4">
    <name type="scientific">Ajellomyces capsulatus (strain H143)</name>
    <name type="common">Darling's disease fungus</name>
    <name type="synonym">Histoplasma capsulatum</name>
    <dbReference type="NCBI Taxonomy" id="544712"/>
    <lineage>
        <taxon>Eukaryota</taxon>
        <taxon>Fungi</taxon>
        <taxon>Dikarya</taxon>
        <taxon>Ascomycota</taxon>
        <taxon>Pezizomycotina</taxon>
        <taxon>Eurotiomycetes</taxon>
        <taxon>Eurotiomycetidae</taxon>
        <taxon>Onygenales</taxon>
        <taxon>Ajellomycetaceae</taxon>
        <taxon>Histoplasma</taxon>
    </lineage>
</organism>
<name>C6H8T7_AJECH</name>
<feature type="transmembrane region" description="Helical" evidence="2">
    <location>
        <begin position="158"/>
        <end position="176"/>
    </location>
</feature>
<dbReference type="VEuPathDB" id="FungiDB:HCDG_02618"/>
<evidence type="ECO:0000256" key="1">
    <source>
        <dbReference type="SAM" id="MobiDB-lite"/>
    </source>
</evidence>
<accession>C6H8T7</accession>
<dbReference type="HOGENOM" id="CLU_1517468_0_0_1"/>
<proteinExistence type="predicted"/>
<keyword evidence="2" id="KW-0812">Transmembrane</keyword>
<feature type="region of interest" description="Disordered" evidence="1">
    <location>
        <begin position="1"/>
        <end position="20"/>
    </location>
</feature>
<keyword evidence="2" id="KW-1133">Transmembrane helix</keyword>
<protein>
    <submittedName>
        <fullName evidence="3">Uncharacterized protein</fullName>
    </submittedName>
</protein>
<sequence>MPMWSQKAAPGEQASASGPYRPRKYWRTMHQLASCIQSKNFRKVMLVDIGARVYRRELIRRAFACLKLDLHQVASEECSFTDTTENTPTGPPNLERSGESRVTPVSPMKSHYKVHVLYMYTTFSTLHLLSAHPVFILSLSLLNSPSVSSQSVPSCMVAYQYLSFVWFFTFISLCVCL</sequence>
<feature type="region of interest" description="Disordered" evidence="1">
    <location>
        <begin position="81"/>
        <end position="104"/>
    </location>
</feature>
<evidence type="ECO:0000313" key="4">
    <source>
        <dbReference type="Proteomes" id="UP000002624"/>
    </source>
</evidence>
<feature type="transmembrane region" description="Helical" evidence="2">
    <location>
        <begin position="117"/>
        <end position="138"/>
    </location>
</feature>
<dbReference type="AlphaFoldDB" id="C6H8T7"/>
<keyword evidence="2" id="KW-0472">Membrane</keyword>
<dbReference type="EMBL" id="GG692421">
    <property type="protein sequence ID" value="EER42720.1"/>
    <property type="molecule type" value="Genomic_DNA"/>
</dbReference>
<gene>
    <name evidence="3" type="ORF">HCDG_02618</name>
</gene>
<dbReference type="Proteomes" id="UP000002624">
    <property type="component" value="Unassembled WGS sequence"/>
</dbReference>
<dbReference type="OrthoDB" id="10515979at2759"/>
<reference evidence="4" key="1">
    <citation type="submission" date="2009-05" db="EMBL/GenBank/DDBJ databases">
        <title>The genome sequence of Ajellomyces capsulatus strain H143.</title>
        <authorList>
            <person name="Champion M."/>
            <person name="Cuomo C.A."/>
            <person name="Ma L.-J."/>
            <person name="Henn M.R."/>
            <person name="Sil A."/>
            <person name="Goldman B."/>
            <person name="Young S.K."/>
            <person name="Kodira C.D."/>
            <person name="Zeng Q."/>
            <person name="Koehrsen M."/>
            <person name="Alvarado L."/>
            <person name="Berlin A.M."/>
            <person name="Borenstein D."/>
            <person name="Chen Z."/>
            <person name="Engels R."/>
            <person name="Freedman E."/>
            <person name="Gellesch M."/>
            <person name="Goldberg J."/>
            <person name="Griggs A."/>
            <person name="Gujja S."/>
            <person name="Heiman D.I."/>
            <person name="Hepburn T.A."/>
            <person name="Howarth C."/>
            <person name="Jen D."/>
            <person name="Larson L."/>
            <person name="Lewis B."/>
            <person name="Mehta T."/>
            <person name="Park D."/>
            <person name="Pearson M."/>
            <person name="Roberts A."/>
            <person name="Saif S."/>
            <person name="Shea T.D."/>
            <person name="Shenoy N."/>
            <person name="Sisk P."/>
            <person name="Stolte C."/>
            <person name="Sykes S."/>
            <person name="Walk T."/>
            <person name="White J."/>
            <person name="Yandava C."/>
            <person name="Klein B."/>
            <person name="McEwen J.G."/>
            <person name="Puccia R."/>
            <person name="Goldman G.H."/>
            <person name="Felipe M.S."/>
            <person name="Nino-Vega G."/>
            <person name="San-Blas G."/>
            <person name="Taylor J.W."/>
            <person name="Mendoza L."/>
            <person name="Galagan J.E."/>
            <person name="Nusbaum C."/>
            <person name="Birren B.W."/>
        </authorList>
    </citation>
    <scope>NUCLEOTIDE SEQUENCE [LARGE SCALE GENOMIC DNA]</scope>
    <source>
        <strain evidence="4">H143</strain>
    </source>
</reference>